<accession>A0ABV7YEU8</accession>
<comment type="similarity">
    <text evidence="1">Belongs to the YciI family.</text>
</comment>
<feature type="domain" description="YCII-related" evidence="2">
    <location>
        <begin position="1"/>
        <end position="119"/>
    </location>
</feature>
<dbReference type="SUPFAM" id="SSF54909">
    <property type="entry name" value="Dimeric alpha+beta barrel"/>
    <property type="match status" value="1"/>
</dbReference>
<name>A0ABV7YEU8_9ACTN</name>
<dbReference type="Proteomes" id="UP001595699">
    <property type="component" value="Unassembled WGS sequence"/>
</dbReference>
<evidence type="ECO:0000313" key="3">
    <source>
        <dbReference type="EMBL" id="MFC3762869.1"/>
    </source>
</evidence>
<dbReference type="PANTHER" id="PTHR35174:SF3">
    <property type="entry name" value="BLL7171 PROTEIN"/>
    <property type="match status" value="1"/>
</dbReference>
<protein>
    <submittedName>
        <fullName evidence="3">YciI family protein</fullName>
    </submittedName>
</protein>
<dbReference type="RefSeq" id="WP_205113736.1">
    <property type="nucleotide sequence ID" value="NZ_JAFBCM010000001.1"/>
</dbReference>
<keyword evidence="4" id="KW-1185">Reference proteome</keyword>
<dbReference type="EMBL" id="JBHRZH010000016">
    <property type="protein sequence ID" value="MFC3762869.1"/>
    <property type="molecule type" value="Genomic_DNA"/>
</dbReference>
<comment type="caution">
    <text evidence="3">The sequence shown here is derived from an EMBL/GenBank/DDBJ whole genome shotgun (WGS) entry which is preliminary data.</text>
</comment>
<proteinExistence type="inferred from homology"/>
<dbReference type="InterPro" id="IPR005545">
    <property type="entry name" value="YCII"/>
</dbReference>
<dbReference type="InterPro" id="IPR011008">
    <property type="entry name" value="Dimeric_a/b-barrel"/>
</dbReference>
<sequence length="124" mass="13705">MKYLIMLYSNQALRDYWMSIPEDQRTAGGHHELIQKLNETGALIVSEALPGPDAGKRVSVRDGQVTATSATDGPYAEVKEFLAGFYLIECESEQRAIEYAGMLPEAEWGMVEVRPILDLSAIGL</sequence>
<dbReference type="Gene3D" id="3.30.70.1060">
    <property type="entry name" value="Dimeric alpha+beta barrel"/>
    <property type="match status" value="1"/>
</dbReference>
<reference evidence="4" key="1">
    <citation type="journal article" date="2019" name="Int. J. Syst. Evol. Microbiol.">
        <title>The Global Catalogue of Microorganisms (GCM) 10K type strain sequencing project: providing services to taxonomists for standard genome sequencing and annotation.</title>
        <authorList>
            <consortium name="The Broad Institute Genomics Platform"/>
            <consortium name="The Broad Institute Genome Sequencing Center for Infectious Disease"/>
            <person name="Wu L."/>
            <person name="Ma J."/>
        </authorList>
    </citation>
    <scope>NUCLEOTIDE SEQUENCE [LARGE SCALE GENOMIC DNA]</scope>
    <source>
        <strain evidence="4">CGMCC 4.7241</strain>
    </source>
</reference>
<organism evidence="3 4">
    <name type="scientific">Tenggerimyces flavus</name>
    <dbReference type="NCBI Taxonomy" id="1708749"/>
    <lineage>
        <taxon>Bacteria</taxon>
        <taxon>Bacillati</taxon>
        <taxon>Actinomycetota</taxon>
        <taxon>Actinomycetes</taxon>
        <taxon>Propionibacteriales</taxon>
        <taxon>Nocardioidaceae</taxon>
        <taxon>Tenggerimyces</taxon>
    </lineage>
</organism>
<dbReference type="Pfam" id="PF03795">
    <property type="entry name" value="YCII"/>
    <property type="match status" value="1"/>
</dbReference>
<evidence type="ECO:0000313" key="4">
    <source>
        <dbReference type="Proteomes" id="UP001595699"/>
    </source>
</evidence>
<gene>
    <name evidence="3" type="ORF">ACFOUW_18655</name>
</gene>
<evidence type="ECO:0000259" key="2">
    <source>
        <dbReference type="Pfam" id="PF03795"/>
    </source>
</evidence>
<evidence type="ECO:0000256" key="1">
    <source>
        <dbReference type="ARBA" id="ARBA00007689"/>
    </source>
</evidence>
<dbReference type="PANTHER" id="PTHR35174">
    <property type="entry name" value="BLL7171 PROTEIN-RELATED"/>
    <property type="match status" value="1"/>
</dbReference>